<name>A0A367RA75_NOSPU</name>
<proteinExistence type="predicted"/>
<comment type="caution">
    <text evidence="1">The sequence shown here is derived from an EMBL/GenBank/DDBJ whole genome shotgun (WGS) entry which is preliminary data.</text>
</comment>
<accession>A0A367RA75</accession>
<sequence>MTRLHQWKSGTAALMAMAVTTSVISPLFSLAPANAQYRIDQNRTGQYGNATIPSGVALPVTYEKETITIAPGESKSLTLRIANDIIDSNRNVLIPAGTKVHGRLESVDLDSYSRDTRDDDNQGKGVKFVAQELEFSNGQRQSINATSRTYTTTQRVSQKPNTNQVLTDAAIGGGAGLLGSLITGNRRIDDLKPVIGAAAGAGASVLLRKKEGNAFVLRPAQDLRLTLDSNLNLVPRSRY</sequence>
<dbReference type="EMBL" id="LXQE01000167">
    <property type="protein sequence ID" value="RCJ32312.1"/>
    <property type="molecule type" value="Genomic_DNA"/>
</dbReference>
<reference evidence="1 2" key="1">
    <citation type="submission" date="2016-04" db="EMBL/GenBank/DDBJ databases">
        <authorList>
            <person name="Evans L.H."/>
            <person name="Alamgir A."/>
            <person name="Owens N."/>
            <person name="Weber N.D."/>
            <person name="Virtaneva K."/>
            <person name="Barbian K."/>
            <person name="Babar A."/>
            <person name="Rosenke K."/>
        </authorList>
    </citation>
    <scope>NUCLEOTIDE SEQUENCE [LARGE SCALE GENOMIC DNA]</scope>
    <source>
        <strain evidence="1">NIES-2108</strain>
    </source>
</reference>
<dbReference type="AlphaFoldDB" id="A0A367RA75"/>
<protein>
    <submittedName>
        <fullName evidence="1">Conjugal transfer protein TrbI</fullName>
    </submittedName>
</protein>
<evidence type="ECO:0000313" key="1">
    <source>
        <dbReference type="EMBL" id="RCJ32312.1"/>
    </source>
</evidence>
<evidence type="ECO:0000313" key="2">
    <source>
        <dbReference type="Proteomes" id="UP000252085"/>
    </source>
</evidence>
<dbReference type="Proteomes" id="UP000252085">
    <property type="component" value="Unassembled WGS sequence"/>
</dbReference>
<gene>
    <name evidence="1" type="ORF">A6769_28385</name>
</gene>
<dbReference type="InterPro" id="IPR042217">
    <property type="entry name" value="T4SS_VirB10/TrbI"/>
</dbReference>
<organism evidence="1 2">
    <name type="scientific">Nostoc punctiforme NIES-2108</name>
    <dbReference type="NCBI Taxonomy" id="1356359"/>
    <lineage>
        <taxon>Bacteria</taxon>
        <taxon>Bacillati</taxon>
        <taxon>Cyanobacteriota</taxon>
        <taxon>Cyanophyceae</taxon>
        <taxon>Nostocales</taxon>
        <taxon>Nostocaceae</taxon>
        <taxon>Nostoc</taxon>
    </lineage>
</organism>
<dbReference type="Gene3D" id="2.40.128.260">
    <property type="entry name" value="Type IV secretion system, VirB10/TraB/TrbI"/>
    <property type="match status" value="1"/>
</dbReference>